<dbReference type="RefSeq" id="WP_064746515.1">
    <property type="nucleotide sequence ID" value="NZ_CP159925.1"/>
</dbReference>
<dbReference type="SUPFAM" id="SSF53335">
    <property type="entry name" value="S-adenosyl-L-methionine-dependent methyltransferases"/>
    <property type="match status" value="1"/>
</dbReference>
<dbReference type="InterPro" id="IPR029063">
    <property type="entry name" value="SAM-dependent_MTases_sf"/>
</dbReference>
<dbReference type="GO" id="GO:0032259">
    <property type="term" value="P:methylation"/>
    <property type="evidence" value="ECO:0007669"/>
    <property type="project" value="UniProtKB-KW"/>
</dbReference>
<accession>A0AAU8N0Z4</accession>
<dbReference type="EMBL" id="JBANDL010000002">
    <property type="protein sequence ID" value="MEI2453373.1"/>
    <property type="molecule type" value="Genomic_DNA"/>
</dbReference>
<evidence type="ECO:0000313" key="3">
    <source>
        <dbReference type="Proteomes" id="UP001387215"/>
    </source>
</evidence>
<dbReference type="AlphaFoldDB" id="A0AAU8N0Z4"/>
<keyword evidence="2" id="KW-0489">Methyltransferase</keyword>
<keyword evidence="2" id="KW-0808">Transferase</keyword>
<dbReference type="Pfam" id="PF13489">
    <property type="entry name" value="Methyltransf_23"/>
    <property type="match status" value="1"/>
</dbReference>
<dbReference type="CDD" id="cd02440">
    <property type="entry name" value="AdoMet_MTases"/>
    <property type="match status" value="1"/>
</dbReference>
<reference evidence="1 3" key="1">
    <citation type="submission" date="2024-02" db="EMBL/GenBank/DDBJ databases">
        <title>Lysobacter Genome Sequencing and Mining.</title>
        <authorList>
            <person name="Bierman J."/>
            <person name="Walker M.C."/>
        </authorList>
    </citation>
    <scope>NUCLEOTIDE SEQUENCE [LARGE SCALE GENOMIC DNA]</scope>
    <source>
        <strain evidence="1 3">PB6250</strain>
    </source>
</reference>
<protein>
    <submittedName>
        <fullName evidence="2">Class I SAM-dependent methyltransferase</fullName>
        <ecNumber evidence="2">2.1.1.-</ecNumber>
    </submittedName>
</protein>
<dbReference type="EMBL" id="CP159925">
    <property type="protein sequence ID" value="XCO76758.1"/>
    <property type="molecule type" value="Genomic_DNA"/>
</dbReference>
<dbReference type="Gene3D" id="3.40.50.150">
    <property type="entry name" value="Vaccinia Virus protein VP39"/>
    <property type="match status" value="1"/>
</dbReference>
<keyword evidence="3" id="KW-1185">Reference proteome</keyword>
<evidence type="ECO:0000313" key="2">
    <source>
        <dbReference type="EMBL" id="XCO76758.1"/>
    </source>
</evidence>
<dbReference type="GO" id="GO:0008168">
    <property type="term" value="F:methyltransferase activity"/>
    <property type="evidence" value="ECO:0007669"/>
    <property type="project" value="UniProtKB-KW"/>
</dbReference>
<gene>
    <name evidence="2" type="ORF">ABU614_08230</name>
    <name evidence="1" type="ORF">V2J18_01635</name>
</gene>
<dbReference type="EC" id="2.1.1.-" evidence="2"/>
<dbReference type="Proteomes" id="UP001387215">
    <property type="component" value="Unassembled WGS sequence"/>
</dbReference>
<reference evidence="2" key="2">
    <citation type="submission" date="2024-06" db="EMBL/GenBank/DDBJ databases">
        <authorList>
            <person name="Li S."/>
        </authorList>
    </citation>
    <scope>NUCLEOTIDE SEQUENCE</scope>
    <source>
        <strain evidence="2">SR10</strain>
    </source>
</reference>
<organism evidence="2">
    <name type="scientific">Lysobacter firmicutimachus</name>
    <dbReference type="NCBI Taxonomy" id="1792846"/>
    <lineage>
        <taxon>Bacteria</taxon>
        <taxon>Pseudomonadati</taxon>
        <taxon>Pseudomonadota</taxon>
        <taxon>Gammaproteobacteria</taxon>
        <taxon>Lysobacterales</taxon>
        <taxon>Lysobacteraceae</taxon>
        <taxon>Lysobacter</taxon>
    </lineage>
</organism>
<evidence type="ECO:0000313" key="1">
    <source>
        <dbReference type="EMBL" id="MEI2453373.1"/>
    </source>
</evidence>
<sequence>MFLPSTYFPTHEENRFANEGDVGRAREFFLKHRPRNLEFLLRKRYEWMNAYIQPGQRVVEFGAGSGLSKEFIRHDNFRLTDVEPRPWVDDVADAMDPPQADGSIDVAVFSHMIHHLPNPVRFFEGIQRKLAPGGLILIQELNTCFLLRLALRAMRHEGWSYDVDVFDPDVVANDPRDPWSANCAIPQLLFRDEAEFRRRLPGLTIERNELNECFVFLVSGGVVVQAKTVELPEFALKAIDAADRLLVGLLPSVFAMGRSIVLRKAANA</sequence>
<proteinExistence type="predicted"/>
<name>A0AAU8N0Z4_9GAMM</name>